<feature type="non-terminal residue" evidence="4">
    <location>
        <position position="1"/>
    </location>
</feature>
<dbReference type="CDD" id="cd14341">
    <property type="entry name" value="UBA_MELK"/>
    <property type="match status" value="1"/>
</dbReference>
<dbReference type="Proteomes" id="UP000299084">
    <property type="component" value="Unassembled WGS sequence"/>
</dbReference>
<dbReference type="GO" id="GO:0016301">
    <property type="term" value="F:kinase activity"/>
    <property type="evidence" value="ECO:0007669"/>
    <property type="project" value="UniProtKB-KW"/>
</dbReference>
<comment type="caution">
    <text evidence="4">The sequence shown here is derived from an EMBL/GenBank/DDBJ whole genome shotgun (WGS) entry which is preliminary data.</text>
</comment>
<keyword evidence="5" id="KW-1185">Reference proteome</keyword>
<dbReference type="AlphaFoldDB" id="A0A5N4E946"/>
<gene>
    <name evidence="4" type="ORF">Cadr_000015879</name>
</gene>
<keyword evidence="2" id="KW-0067">ATP-binding</keyword>
<keyword evidence="4" id="KW-0808">Transferase</keyword>
<protein>
    <submittedName>
        <fullName evidence="4">Maternal embryonic leucine zipper kinase</fullName>
    </submittedName>
</protein>
<organism evidence="4 5">
    <name type="scientific">Camelus dromedarius</name>
    <name type="common">Dromedary</name>
    <name type="synonym">Arabian camel</name>
    <dbReference type="NCBI Taxonomy" id="9838"/>
    <lineage>
        <taxon>Eukaryota</taxon>
        <taxon>Metazoa</taxon>
        <taxon>Chordata</taxon>
        <taxon>Craniata</taxon>
        <taxon>Vertebrata</taxon>
        <taxon>Euteleostomi</taxon>
        <taxon>Mammalia</taxon>
        <taxon>Eutheria</taxon>
        <taxon>Laurasiatheria</taxon>
        <taxon>Artiodactyla</taxon>
        <taxon>Tylopoda</taxon>
        <taxon>Camelidae</taxon>
        <taxon>Camelus</taxon>
    </lineage>
</organism>
<name>A0A5N4E946_CAMDR</name>
<evidence type="ECO:0000256" key="1">
    <source>
        <dbReference type="ARBA" id="ARBA00022741"/>
    </source>
</evidence>
<proteinExistence type="predicted"/>
<dbReference type="InterPro" id="IPR048637">
    <property type="entry name" value="MELK_UBA"/>
</dbReference>
<keyword evidence="4" id="KW-0418">Kinase</keyword>
<reference evidence="4 5" key="1">
    <citation type="journal article" date="2019" name="Mol. Ecol. Resour.">
        <title>Improving Illumina assemblies with Hi-C and long reads: an example with the North African dromedary.</title>
        <authorList>
            <person name="Elbers J.P."/>
            <person name="Rogers M.F."/>
            <person name="Perelman P.L."/>
            <person name="Proskuryakova A.A."/>
            <person name="Serdyukova N.A."/>
            <person name="Johnson W.E."/>
            <person name="Horin P."/>
            <person name="Corander J."/>
            <person name="Murphy D."/>
            <person name="Burger P.A."/>
        </authorList>
    </citation>
    <scope>NUCLEOTIDE SEQUENCE [LARGE SCALE GENOMIC DNA]</scope>
    <source>
        <strain evidence="4">Drom800</strain>
        <tissue evidence="4">Blood</tissue>
    </source>
</reference>
<evidence type="ECO:0000256" key="2">
    <source>
        <dbReference type="ARBA" id="ARBA00022840"/>
    </source>
</evidence>
<keyword evidence="1" id="KW-0547">Nucleotide-binding</keyword>
<feature type="domain" description="Maternal embryonic leucine zipper kinase UBA" evidence="3">
    <location>
        <begin position="35"/>
        <end position="76"/>
    </location>
</feature>
<accession>A0A5N4E946</accession>
<dbReference type="FunFam" id="1.10.510.10:FF:000571">
    <property type="entry name" value="Maternal embryonic leucine zipper kinase"/>
    <property type="match status" value="1"/>
</dbReference>
<dbReference type="Pfam" id="PF21594">
    <property type="entry name" value="UBA_MELK"/>
    <property type="match status" value="1"/>
</dbReference>
<evidence type="ECO:0000313" key="5">
    <source>
        <dbReference type="Proteomes" id="UP000299084"/>
    </source>
</evidence>
<dbReference type="Gene3D" id="1.10.510.10">
    <property type="entry name" value="Transferase(Phosphotransferase) domain 1"/>
    <property type="match status" value="1"/>
</dbReference>
<dbReference type="GO" id="GO:0005524">
    <property type="term" value="F:ATP binding"/>
    <property type="evidence" value="ECO:0007669"/>
    <property type="project" value="UniProtKB-KW"/>
</dbReference>
<dbReference type="EMBL" id="JWIN03000004">
    <property type="protein sequence ID" value="KAB1279669.1"/>
    <property type="molecule type" value="Genomic_DNA"/>
</dbReference>
<evidence type="ECO:0000259" key="3">
    <source>
        <dbReference type="Pfam" id="PF21594"/>
    </source>
</evidence>
<evidence type="ECO:0000313" key="4">
    <source>
        <dbReference type="EMBL" id="KAB1279669.1"/>
    </source>
</evidence>
<sequence length="159" mass="18180">VDPKKRISVKNILNHPWIMQDYNCPVEWQSKTPVNEDCVTELSVHHRNNKQTMEDLISLWQYDHLTATYLLLRAKKARGKPVRLRLLSSCGQASTAPVTDIKSKNLSLEDVTTSDDGYVAGLIDYEWCEDITSTGVATPQTPQVGYFYYYLKQNILSQL</sequence>